<name>L5LDX4_MYODS</name>
<sequence length="152" mass="16872">MLPGSRGPFVSPSTTTALGPVALPEEKRLKCSLGSFLLLTYLSVPLQRNSRWCAGAITLRARIPDMIQKIQINPHPGGAHVSWKDRRGCRPQKHKDEHAQLSSPQASLPPRGGSKRPPPRTRLSRSGRPLPLMFSIGKRWPSRMAQWLSVDL</sequence>
<evidence type="ECO:0000256" key="1">
    <source>
        <dbReference type="SAM" id="MobiDB-lite"/>
    </source>
</evidence>
<dbReference type="EMBL" id="KB113082">
    <property type="protein sequence ID" value="ELK24071.1"/>
    <property type="molecule type" value="Genomic_DNA"/>
</dbReference>
<accession>L5LDX4</accession>
<feature type="compositionally biased region" description="Basic and acidic residues" evidence="1">
    <location>
        <begin position="82"/>
        <end position="99"/>
    </location>
</feature>
<feature type="compositionally biased region" description="Basic residues" evidence="1">
    <location>
        <begin position="113"/>
        <end position="125"/>
    </location>
</feature>
<feature type="region of interest" description="Disordered" evidence="1">
    <location>
        <begin position="73"/>
        <end position="130"/>
    </location>
</feature>
<organism evidence="2 3">
    <name type="scientific">Myotis davidii</name>
    <name type="common">David's myotis</name>
    <dbReference type="NCBI Taxonomy" id="225400"/>
    <lineage>
        <taxon>Eukaryota</taxon>
        <taxon>Metazoa</taxon>
        <taxon>Chordata</taxon>
        <taxon>Craniata</taxon>
        <taxon>Vertebrata</taxon>
        <taxon>Euteleostomi</taxon>
        <taxon>Mammalia</taxon>
        <taxon>Eutheria</taxon>
        <taxon>Laurasiatheria</taxon>
        <taxon>Chiroptera</taxon>
        <taxon>Yangochiroptera</taxon>
        <taxon>Vespertilionidae</taxon>
        <taxon>Myotis</taxon>
    </lineage>
</organism>
<evidence type="ECO:0000313" key="3">
    <source>
        <dbReference type="Proteomes" id="UP000010556"/>
    </source>
</evidence>
<reference evidence="3" key="1">
    <citation type="journal article" date="2013" name="Science">
        <title>Comparative analysis of bat genomes provides insight into the evolution of flight and immunity.</title>
        <authorList>
            <person name="Zhang G."/>
            <person name="Cowled C."/>
            <person name="Shi Z."/>
            <person name="Huang Z."/>
            <person name="Bishop-Lilly K.A."/>
            <person name="Fang X."/>
            <person name="Wynne J.W."/>
            <person name="Xiong Z."/>
            <person name="Baker M.L."/>
            <person name="Zhao W."/>
            <person name="Tachedjian M."/>
            <person name="Zhu Y."/>
            <person name="Zhou P."/>
            <person name="Jiang X."/>
            <person name="Ng J."/>
            <person name="Yang L."/>
            <person name="Wu L."/>
            <person name="Xiao J."/>
            <person name="Feng Y."/>
            <person name="Chen Y."/>
            <person name="Sun X."/>
            <person name="Zhang Y."/>
            <person name="Marsh G.A."/>
            <person name="Crameri G."/>
            <person name="Broder C.C."/>
            <person name="Frey K.G."/>
            <person name="Wang L.F."/>
            <person name="Wang J."/>
        </authorList>
    </citation>
    <scope>NUCLEOTIDE SEQUENCE [LARGE SCALE GENOMIC DNA]</scope>
</reference>
<dbReference type="Proteomes" id="UP000010556">
    <property type="component" value="Unassembled WGS sequence"/>
</dbReference>
<proteinExistence type="predicted"/>
<dbReference type="AlphaFoldDB" id="L5LDX4"/>
<evidence type="ECO:0000313" key="2">
    <source>
        <dbReference type="EMBL" id="ELK24071.1"/>
    </source>
</evidence>
<protein>
    <submittedName>
        <fullName evidence="2">Uncharacterized protein</fullName>
    </submittedName>
</protein>
<gene>
    <name evidence="2" type="ORF">MDA_GLEAN10004519</name>
</gene>
<keyword evidence="3" id="KW-1185">Reference proteome</keyword>